<dbReference type="Gene3D" id="1.20.120.550">
    <property type="entry name" value="Membrane associated eicosanoid/glutathione metabolism-like domain"/>
    <property type="match status" value="1"/>
</dbReference>
<evidence type="ECO:0000256" key="1">
    <source>
        <dbReference type="ARBA" id="ARBA00004141"/>
    </source>
</evidence>
<accession>A0ABR4MY46</accession>
<comment type="subcellular location">
    <subcellularLocation>
        <location evidence="1">Membrane</location>
        <topology evidence="1">Multi-pass membrane protein</topology>
    </subcellularLocation>
</comment>
<protein>
    <submittedName>
        <fullName evidence="7">Uncharacterized protein</fullName>
    </submittedName>
</protein>
<dbReference type="InterPro" id="IPR023352">
    <property type="entry name" value="MAPEG-like_dom_sf"/>
</dbReference>
<organism evidence="7 8">
    <name type="scientific">Polyrhizophydium stewartii</name>
    <dbReference type="NCBI Taxonomy" id="2732419"/>
    <lineage>
        <taxon>Eukaryota</taxon>
        <taxon>Fungi</taxon>
        <taxon>Fungi incertae sedis</taxon>
        <taxon>Chytridiomycota</taxon>
        <taxon>Chytridiomycota incertae sedis</taxon>
        <taxon>Chytridiomycetes</taxon>
        <taxon>Rhizophydiales</taxon>
        <taxon>Rhizophydiales incertae sedis</taxon>
        <taxon>Polyrhizophydium</taxon>
    </lineage>
</organism>
<feature type="region of interest" description="Disordered" evidence="5">
    <location>
        <begin position="26"/>
        <end position="50"/>
    </location>
</feature>
<evidence type="ECO:0000256" key="5">
    <source>
        <dbReference type="SAM" id="MobiDB-lite"/>
    </source>
</evidence>
<evidence type="ECO:0000313" key="7">
    <source>
        <dbReference type="EMBL" id="KAL2912153.1"/>
    </source>
</evidence>
<dbReference type="EMBL" id="JADGIZ020000075">
    <property type="protein sequence ID" value="KAL2912153.1"/>
    <property type="molecule type" value="Genomic_DNA"/>
</dbReference>
<keyword evidence="3 6" id="KW-1133">Transmembrane helix</keyword>
<keyword evidence="8" id="KW-1185">Reference proteome</keyword>
<feature type="transmembrane region" description="Helical" evidence="6">
    <location>
        <begin position="174"/>
        <end position="195"/>
    </location>
</feature>
<keyword evidence="2 6" id="KW-0812">Transmembrane</keyword>
<keyword evidence="4 6" id="KW-0472">Membrane</keyword>
<dbReference type="PANTHER" id="PTHR10250">
    <property type="entry name" value="MICROSOMAL GLUTATHIONE S-TRANSFERASE"/>
    <property type="match status" value="1"/>
</dbReference>
<sequence>MSVVATCRYWSVQIFPRLPFFRGDPVQPKRRIPPSSDTEKPARPTSASQQAMTTIALTHDHGYAAAVGLASALFVLSLGIRVGGARRKAEVPYPYLYADRAEAEKDPKKHLFNCAQRAHQNTLETYPIFLVLYTLAALQHPRYAAIAGAVWIAGRHVYASGYSTGDPAKRNRGAFAYLGLIALLVMSVMTSVSLIRSA</sequence>
<dbReference type="Proteomes" id="UP001527925">
    <property type="component" value="Unassembled WGS sequence"/>
</dbReference>
<dbReference type="SUPFAM" id="SSF161084">
    <property type="entry name" value="MAPEG domain-like"/>
    <property type="match status" value="1"/>
</dbReference>
<dbReference type="Pfam" id="PF01124">
    <property type="entry name" value="MAPEG"/>
    <property type="match status" value="1"/>
</dbReference>
<dbReference type="InterPro" id="IPR050997">
    <property type="entry name" value="MAPEG"/>
</dbReference>
<evidence type="ECO:0000256" key="6">
    <source>
        <dbReference type="SAM" id="Phobius"/>
    </source>
</evidence>
<gene>
    <name evidence="7" type="ORF">HK105_208354</name>
</gene>
<comment type="caution">
    <text evidence="7">The sequence shown here is derived from an EMBL/GenBank/DDBJ whole genome shotgun (WGS) entry which is preliminary data.</text>
</comment>
<evidence type="ECO:0000313" key="8">
    <source>
        <dbReference type="Proteomes" id="UP001527925"/>
    </source>
</evidence>
<dbReference type="PANTHER" id="PTHR10250:SF26">
    <property type="entry name" value="GLUTATHIONE S-TRANSFERASE 3, MITOCHONDRIAL"/>
    <property type="match status" value="1"/>
</dbReference>
<feature type="transmembrane region" description="Helical" evidence="6">
    <location>
        <begin position="62"/>
        <end position="80"/>
    </location>
</feature>
<evidence type="ECO:0000256" key="2">
    <source>
        <dbReference type="ARBA" id="ARBA00022692"/>
    </source>
</evidence>
<evidence type="ECO:0000256" key="3">
    <source>
        <dbReference type="ARBA" id="ARBA00022989"/>
    </source>
</evidence>
<dbReference type="InterPro" id="IPR001129">
    <property type="entry name" value="Membr-assoc_MAPEG"/>
</dbReference>
<reference evidence="7 8" key="1">
    <citation type="submission" date="2023-09" db="EMBL/GenBank/DDBJ databases">
        <title>Pangenome analysis of Batrachochytrium dendrobatidis and related Chytrids.</title>
        <authorList>
            <person name="Yacoub M.N."/>
            <person name="Stajich J.E."/>
            <person name="James T.Y."/>
        </authorList>
    </citation>
    <scope>NUCLEOTIDE SEQUENCE [LARGE SCALE GENOMIC DNA]</scope>
    <source>
        <strain evidence="7 8">JEL0888</strain>
    </source>
</reference>
<evidence type="ECO:0000256" key="4">
    <source>
        <dbReference type="ARBA" id="ARBA00023136"/>
    </source>
</evidence>
<proteinExistence type="predicted"/>
<name>A0ABR4MY46_9FUNG</name>